<name>A0A0A9WG40_LYGHE</name>
<reference evidence="3" key="2">
    <citation type="submission" date="2014-07" db="EMBL/GenBank/DDBJ databases">
        <authorList>
            <person name="Hull J."/>
        </authorList>
    </citation>
    <scope>NUCLEOTIDE SEQUENCE</scope>
</reference>
<proteinExistence type="inferred from homology"/>
<evidence type="ECO:0000256" key="1">
    <source>
        <dbReference type="RuleBase" id="RU363044"/>
    </source>
</evidence>
<sequence length="157" mass="17062">MTATTGVAAVQLGGCTLHHAFNIPIDTCNTNVTRQRWDINALRAIDVLVIDEVSLCSAELIDALDMEARLARMNVTPFGGIQVIACGDFLQLSNNAVLSALPAYEGEAFKHLIHVKLVTPMRHSEGDPLLDLLTDLRCGRFNAKTFASLDRPVCEDA</sequence>
<reference evidence="3" key="1">
    <citation type="journal article" date="2014" name="PLoS ONE">
        <title>Transcriptome-Based Identification of ABC Transporters in the Western Tarnished Plant Bug Lygus hesperus.</title>
        <authorList>
            <person name="Hull J.J."/>
            <person name="Chaney K."/>
            <person name="Geib S.M."/>
            <person name="Fabrick J.A."/>
            <person name="Brent C.S."/>
            <person name="Walsh D."/>
            <person name="Lavine L.C."/>
        </authorList>
    </citation>
    <scope>NUCLEOTIDE SEQUENCE</scope>
</reference>
<dbReference type="InterPro" id="IPR051055">
    <property type="entry name" value="PIF1_helicase"/>
</dbReference>
<dbReference type="GO" id="GO:0000723">
    <property type="term" value="P:telomere maintenance"/>
    <property type="evidence" value="ECO:0007669"/>
    <property type="project" value="InterPro"/>
</dbReference>
<dbReference type="AlphaFoldDB" id="A0A0A9WG40"/>
<dbReference type="GO" id="GO:0006281">
    <property type="term" value="P:DNA repair"/>
    <property type="evidence" value="ECO:0007669"/>
    <property type="project" value="UniProtKB-KW"/>
</dbReference>
<keyword evidence="1" id="KW-0547">Nucleotide-binding</keyword>
<dbReference type="Gene3D" id="3.40.50.300">
    <property type="entry name" value="P-loop containing nucleotide triphosphate hydrolases"/>
    <property type="match status" value="1"/>
</dbReference>
<keyword evidence="1" id="KW-0233">DNA recombination</keyword>
<comment type="similarity">
    <text evidence="1">Belongs to the helicase family.</text>
</comment>
<dbReference type="SUPFAM" id="SSF52540">
    <property type="entry name" value="P-loop containing nucleoside triphosphate hydrolases"/>
    <property type="match status" value="1"/>
</dbReference>
<keyword evidence="1" id="KW-0067">ATP-binding</keyword>
<dbReference type="EC" id="5.6.2.3" evidence="1"/>
<keyword evidence="1" id="KW-0347">Helicase</keyword>
<gene>
    <name evidence="3" type="primary">PIF1</name>
    <name evidence="3" type="ORF">CM83_5938</name>
    <name evidence="4" type="ORF">g.6639</name>
</gene>
<dbReference type="Pfam" id="PF05970">
    <property type="entry name" value="PIF1"/>
    <property type="match status" value="1"/>
</dbReference>
<accession>A0A0A9WG40</accession>
<dbReference type="EMBL" id="GDHC01015168">
    <property type="protein sequence ID" value="JAQ03461.1"/>
    <property type="molecule type" value="Transcribed_RNA"/>
</dbReference>
<keyword evidence="1" id="KW-0234">DNA repair</keyword>
<keyword evidence="1" id="KW-0378">Hydrolase</keyword>
<dbReference type="GO" id="GO:0016787">
    <property type="term" value="F:hydrolase activity"/>
    <property type="evidence" value="ECO:0007669"/>
    <property type="project" value="UniProtKB-KW"/>
</dbReference>
<evidence type="ECO:0000259" key="2">
    <source>
        <dbReference type="Pfam" id="PF05970"/>
    </source>
</evidence>
<organism evidence="3">
    <name type="scientific">Lygus hesperus</name>
    <name type="common">Western plant bug</name>
    <dbReference type="NCBI Taxonomy" id="30085"/>
    <lineage>
        <taxon>Eukaryota</taxon>
        <taxon>Metazoa</taxon>
        <taxon>Ecdysozoa</taxon>
        <taxon>Arthropoda</taxon>
        <taxon>Hexapoda</taxon>
        <taxon>Insecta</taxon>
        <taxon>Pterygota</taxon>
        <taxon>Neoptera</taxon>
        <taxon>Paraneoptera</taxon>
        <taxon>Hemiptera</taxon>
        <taxon>Heteroptera</taxon>
        <taxon>Panheteroptera</taxon>
        <taxon>Cimicomorpha</taxon>
        <taxon>Miridae</taxon>
        <taxon>Mirini</taxon>
        <taxon>Lygus</taxon>
    </lineage>
</organism>
<comment type="catalytic activity">
    <reaction evidence="1">
        <text>ATP + H2O = ADP + phosphate + H(+)</text>
        <dbReference type="Rhea" id="RHEA:13065"/>
        <dbReference type="ChEBI" id="CHEBI:15377"/>
        <dbReference type="ChEBI" id="CHEBI:15378"/>
        <dbReference type="ChEBI" id="CHEBI:30616"/>
        <dbReference type="ChEBI" id="CHEBI:43474"/>
        <dbReference type="ChEBI" id="CHEBI:456216"/>
        <dbReference type="EC" id="5.6.2.3"/>
    </reaction>
</comment>
<dbReference type="GO" id="GO:0005524">
    <property type="term" value="F:ATP binding"/>
    <property type="evidence" value="ECO:0007669"/>
    <property type="project" value="UniProtKB-KW"/>
</dbReference>
<dbReference type="PANTHER" id="PTHR47642">
    <property type="entry name" value="ATP-DEPENDENT DNA HELICASE"/>
    <property type="match status" value="1"/>
</dbReference>
<comment type="cofactor">
    <cofactor evidence="1">
        <name>Mg(2+)</name>
        <dbReference type="ChEBI" id="CHEBI:18420"/>
    </cofactor>
</comment>
<evidence type="ECO:0000313" key="4">
    <source>
        <dbReference type="EMBL" id="JAQ03461.1"/>
    </source>
</evidence>
<dbReference type="EMBL" id="GBHO01036192">
    <property type="protein sequence ID" value="JAG07412.1"/>
    <property type="molecule type" value="Transcribed_RNA"/>
</dbReference>
<dbReference type="InterPro" id="IPR027417">
    <property type="entry name" value="P-loop_NTPase"/>
</dbReference>
<reference evidence="4" key="3">
    <citation type="journal article" date="2016" name="Gigascience">
        <title>De novo construction of an expanded transcriptome assembly for the western tarnished plant bug, Lygus hesperus.</title>
        <authorList>
            <person name="Tassone E.E."/>
            <person name="Geib S.M."/>
            <person name="Hall B."/>
            <person name="Fabrick J.A."/>
            <person name="Brent C.S."/>
            <person name="Hull J.J."/>
        </authorList>
    </citation>
    <scope>NUCLEOTIDE SEQUENCE</scope>
</reference>
<dbReference type="GO" id="GO:0006310">
    <property type="term" value="P:DNA recombination"/>
    <property type="evidence" value="ECO:0007669"/>
    <property type="project" value="UniProtKB-KW"/>
</dbReference>
<keyword evidence="1" id="KW-0227">DNA damage</keyword>
<evidence type="ECO:0000313" key="3">
    <source>
        <dbReference type="EMBL" id="JAG07412.1"/>
    </source>
</evidence>
<feature type="domain" description="DNA helicase Pif1-like DEAD-box helicase" evidence="2">
    <location>
        <begin position="2"/>
        <end position="92"/>
    </location>
</feature>
<dbReference type="GO" id="GO:0043139">
    <property type="term" value="F:5'-3' DNA helicase activity"/>
    <property type="evidence" value="ECO:0007669"/>
    <property type="project" value="UniProtKB-EC"/>
</dbReference>
<protein>
    <recommendedName>
        <fullName evidence="1">ATP-dependent DNA helicase</fullName>
        <ecNumber evidence="1">5.6.2.3</ecNumber>
    </recommendedName>
</protein>
<dbReference type="InterPro" id="IPR010285">
    <property type="entry name" value="DNA_helicase_pif1-like_DEAD"/>
</dbReference>